<name>A0ABQ9HGK3_9NEOP</name>
<evidence type="ECO:0000313" key="2">
    <source>
        <dbReference type="Proteomes" id="UP001159363"/>
    </source>
</evidence>
<comment type="caution">
    <text evidence="1">The sequence shown here is derived from an EMBL/GenBank/DDBJ whole genome shotgun (WGS) entry which is preliminary data.</text>
</comment>
<accession>A0ABQ9HGK3</accession>
<proteinExistence type="predicted"/>
<dbReference type="EMBL" id="JARBHB010000005">
    <property type="protein sequence ID" value="KAJ8883467.1"/>
    <property type="molecule type" value="Genomic_DNA"/>
</dbReference>
<gene>
    <name evidence="1" type="ORF">PR048_015311</name>
</gene>
<keyword evidence="2" id="KW-1185">Reference proteome</keyword>
<sequence>MRTEPTLPEMTFAPYAHKGVQKPQSGIFHCQNIIEILVWFVDRFNNRTYTYEDDEKQMWSYPRSQYGKKCTRQMDTRNAGNY</sequence>
<evidence type="ECO:0000313" key="1">
    <source>
        <dbReference type="EMBL" id="KAJ8883467.1"/>
    </source>
</evidence>
<protein>
    <submittedName>
        <fullName evidence="1">Uncharacterized protein</fullName>
    </submittedName>
</protein>
<organism evidence="1 2">
    <name type="scientific">Dryococelus australis</name>
    <dbReference type="NCBI Taxonomy" id="614101"/>
    <lineage>
        <taxon>Eukaryota</taxon>
        <taxon>Metazoa</taxon>
        <taxon>Ecdysozoa</taxon>
        <taxon>Arthropoda</taxon>
        <taxon>Hexapoda</taxon>
        <taxon>Insecta</taxon>
        <taxon>Pterygota</taxon>
        <taxon>Neoptera</taxon>
        <taxon>Polyneoptera</taxon>
        <taxon>Phasmatodea</taxon>
        <taxon>Verophasmatodea</taxon>
        <taxon>Anareolatae</taxon>
        <taxon>Phasmatidae</taxon>
        <taxon>Eurycanthinae</taxon>
        <taxon>Dryococelus</taxon>
    </lineage>
</organism>
<reference evidence="1 2" key="1">
    <citation type="submission" date="2023-02" db="EMBL/GenBank/DDBJ databases">
        <title>LHISI_Scaffold_Assembly.</title>
        <authorList>
            <person name="Stuart O.P."/>
            <person name="Cleave R."/>
            <person name="Magrath M.J.L."/>
            <person name="Mikheyev A.S."/>
        </authorList>
    </citation>
    <scope>NUCLEOTIDE SEQUENCE [LARGE SCALE GENOMIC DNA]</scope>
    <source>
        <strain evidence="1">Daus_M_001</strain>
        <tissue evidence="1">Leg muscle</tissue>
    </source>
</reference>
<dbReference type="Proteomes" id="UP001159363">
    <property type="component" value="Chromosome 4"/>
</dbReference>